<dbReference type="HOGENOM" id="CLU_000604_1_23_0"/>
<evidence type="ECO:0000313" key="10">
    <source>
        <dbReference type="Proteomes" id="UP000007881"/>
    </source>
</evidence>
<dbReference type="InterPro" id="IPR003439">
    <property type="entry name" value="ABC_transporter-like_ATP-bd"/>
</dbReference>
<dbReference type="KEGG" id="phm:PSMK_23610"/>
<keyword evidence="4" id="KW-1003">Cell membrane</keyword>
<dbReference type="PANTHER" id="PTHR43297">
    <property type="entry name" value="OLIGOPEPTIDE TRANSPORT ATP-BINDING PROTEIN APPD"/>
    <property type="match status" value="1"/>
</dbReference>
<dbReference type="InterPro" id="IPR013563">
    <property type="entry name" value="Oligopep_ABC_C"/>
</dbReference>
<evidence type="ECO:0000256" key="2">
    <source>
        <dbReference type="ARBA" id="ARBA00005417"/>
    </source>
</evidence>
<dbReference type="RefSeq" id="WP_014437733.1">
    <property type="nucleotide sequence ID" value="NC_017080.1"/>
</dbReference>
<dbReference type="InterPro" id="IPR050388">
    <property type="entry name" value="ABC_Ni/Peptide_Import"/>
</dbReference>
<reference evidence="9 10" key="1">
    <citation type="submission" date="2012-02" db="EMBL/GenBank/DDBJ databases">
        <title>Complete genome sequence of Phycisphaera mikurensis NBRC 102666.</title>
        <authorList>
            <person name="Ankai A."/>
            <person name="Hosoyama A."/>
            <person name="Terui Y."/>
            <person name="Sekine M."/>
            <person name="Fukai R."/>
            <person name="Kato Y."/>
            <person name="Nakamura S."/>
            <person name="Yamada-Narita S."/>
            <person name="Kawakoshi A."/>
            <person name="Fukunaga Y."/>
            <person name="Yamazaki S."/>
            <person name="Fujita N."/>
        </authorList>
    </citation>
    <scope>NUCLEOTIDE SEQUENCE [LARGE SCALE GENOMIC DNA]</scope>
    <source>
        <strain evidence="10">NBRC 102666 / KCTC 22515 / FYK2301M01</strain>
    </source>
</reference>
<dbReference type="EMBL" id="AP012338">
    <property type="protein sequence ID" value="BAM04520.1"/>
    <property type="molecule type" value="Genomic_DNA"/>
</dbReference>
<keyword evidence="7" id="KW-0472">Membrane</keyword>
<dbReference type="PROSITE" id="PS50893">
    <property type="entry name" value="ABC_TRANSPORTER_2"/>
    <property type="match status" value="1"/>
</dbReference>
<dbReference type="PANTHER" id="PTHR43297:SF2">
    <property type="entry name" value="DIPEPTIDE TRANSPORT ATP-BINDING PROTEIN DPPD"/>
    <property type="match status" value="1"/>
</dbReference>
<evidence type="ECO:0000256" key="5">
    <source>
        <dbReference type="ARBA" id="ARBA00022741"/>
    </source>
</evidence>
<keyword evidence="10" id="KW-1185">Reference proteome</keyword>
<dbReference type="FunFam" id="3.40.50.300:FF:000016">
    <property type="entry name" value="Oligopeptide ABC transporter ATP-binding component"/>
    <property type="match status" value="1"/>
</dbReference>
<keyword evidence="6 9" id="KW-0067">ATP-binding</keyword>
<dbReference type="Pfam" id="PF08352">
    <property type="entry name" value="oligo_HPY"/>
    <property type="match status" value="1"/>
</dbReference>
<evidence type="ECO:0000256" key="4">
    <source>
        <dbReference type="ARBA" id="ARBA00022475"/>
    </source>
</evidence>
<proteinExistence type="inferred from homology"/>
<evidence type="ECO:0000256" key="7">
    <source>
        <dbReference type="ARBA" id="ARBA00023136"/>
    </source>
</evidence>
<dbReference type="Gene3D" id="3.40.50.300">
    <property type="entry name" value="P-loop containing nucleotide triphosphate hydrolases"/>
    <property type="match status" value="1"/>
</dbReference>
<dbReference type="eggNOG" id="COG4172">
    <property type="taxonomic scope" value="Bacteria"/>
</dbReference>
<sequence length="302" mass="32265">MQDAPPLLEVRDLTVRFGDVVAADGVSMEVHAGETLAVVGESGSGKSVTAMSVLGLIPEPPGETTSGEIWWRGGADGDAIDLLAQPEKRMRRVRGAQIAMIFQEPMTSLNPVYTIGDQITEAVLLHRDVSPGEAEGVARDALQAVGVADPAARLHEYPHQASGGMRQRYMIAMALACRPRLLLADEPTTALDVTIQAQILGLLRTLQAERGMAVMLITHDLGVVAENADRVVVMQGGRVLEVAGVDELFADPRHPYTRGLLAAMPRLGHTPERLPTVPAGAALDRREGACLQEVEAGHFVRS</sequence>
<dbReference type="SMART" id="SM00382">
    <property type="entry name" value="AAA"/>
    <property type="match status" value="1"/>
</dbReference>
<evidence type="ECO:0000256" key="6">
    <source>
        <dbReference type="ARBA" id="ARBA00022840"/>
    </source>
</evidence>
<evidence type="ECO:0000256" key="1">
    <source>
        <dbReference type="ARBA" id="ARBA00004417"/>
    </source>
</evidence>
<keyword evidence="3" id="KW-0813">Transport</keyword>
<dbReference type="PATRIC" id="fig|1142394.8.peg.2437"/>
<keyword evidence="5" id="KW-0547">Nucleotide-binding</keyword>
<evidence type="ECO:0000256" key="3">
    <source>
        <dbReference type="ARBA" id="ARBA00022448"/>
    </source>
</evidence>
<dbReference type="OrthoDB" id="9806285at2"/>
<dbReference type="CDD" id="cd03257">
    <property type="entry name" value="ABC_NikE_OppD_transporters"/>
    <property type="match status" value="1"/>
</dbReference>
<dbReference type="Proteomes" id="UP000007881">
    <property type="component" value="Chromosome"/>
</dbReference>
<dbReference type="GO" id="GO:0005524">
    <property type="term" value="F:ATP binding"/>
    <property type="evidence" value="ECO:0007669"/>
    <property type="project" value="UniProtKB-KW"/>
</dbReference>
<dbReference type="GO" id="GO:0016887">
    <property type="term" value="F:ATP hydrolysis activity"/>
    <property type="evidence" value="ECO:0007669"/>
    <property type="project" value="InterPro"/>
</dbReference>
<dbReference type="Pfam" id="PF00005">
    <property type="entry name" value="ABC_tran"/>
    <property type="match status" value="1"/>
</dbReference>
<name>I0IGY2_PHYMF</name>
<dbReference type="InterPro" id="IPR027417">
    <property type="entry name" value="P-loop_NTPase"/>
</dbReference>
<comment type="similarity">
    <text evidence="2">Belongs to the ABC transporter superfamily.</text>
</comment>
<evidence type="ECO:0000313" key="9">
    <source>
        <dbReference type="EMBL" id="BAM04520.1"/>
    </source>
</evidence>
<organism evidence="9 10">
    <name type="scientific">Phycisphaera mikurensis (strain NBRC 102666 / KCTC 22515 / FYK2301M01)</name>
    <dbReference type="NCBI Taxonomy" id="1142394"/>
    <lineage>
        <taxon>Bacteria</taxon>
        <taxon>Pseudomonadati</taxon>
        <taxon>Planctomycetota</taxon>
        <taxon>Phycisphaerae</taxon>
        <taxon>Phycisphaerales</taxon>
        <taxon>Phycisphaeraceae</taxon>
        <taxon>Phycisphaera</taxon>
    </lineage>
</organism>
<comment type="subcellular location">
    <subcellularLocation>
        <location evidence="1">Cell inner membrane</location>
        <topology evidence="1">Peripheral membrane protein</topology>
    </subcellularLocation>
</comment>
<dbReference type="AlphaFoldDB" id="I0IGY2"/>
<evidence type="ECO:0000259" key="8">
    <source>
        <dbReference type="PROSITE" id="PS50893"/>
    </source>
</evidence>
<accession>I0IGY2</accession>
<dbReference type="GO" id="GO:0015833">
    <property type="term" value="P:peptide transport"/>
    <property type="evidence" value="ECO:0007669"/>
    <property type="project" value="InterPro"/>
</dbReference>
<feature type="domain" description="ABC transporter" evidence="8">
    <location>
        <begin position="8"/>
        <end position="261"/>
    </location>
</feature>
<dbReference type="STRING" id="1142394.PSMK_23610"/>
<protein>
    <submittedName>
        <fullName evidence="9">Putative ABC transporter ATP-binding protein</fullName>
    </submittedName>
</protein>
<dbReference type="SUPFAM" id="SSF52540">
    <property type="entry name" value="P-loop containing nucleoside triphosphate hydrolases"/>
    <property type="match status" value="1"/>
</dbReference>
<dbReference type="InterPro" id="IPR003593">
    <property type="entry name" value="AAA+_ATPase"/>
</dbReference>
<dbReference type="GO" id="GO:0005886">
    <property type="term" value="C:plasma membrane"/>
    <property type="evidence" value="ECO:0007669"/>
    <property type="project" value="UniProtKB-SubCell"/>
</dbReference>
<gene>
    <name evidence="9" type="ordered locus">PSMK_23610</name>
</gene>